<dbReference type="EMBL" id="CP011309">
    <property type="protein sequence ID" value="AKF28867.1"/>
    <property type="molecule type" value="Genomic_DNA"/>
</dbReference>
<accession>A0A0F6WRZ4</accession>
<dbReference type="PANTHER" id="PTHR30136:SF24">
    <property type="entry name" value="HTH-TYPE TRANSCRIPTIONAL REPRESSOR ALLR"/>
    <property type="match status" value="1"/>
</dbReference>
<dbReference type="InterPro" id="IPR036388">
    <property type="entry name" value="WH-like_DNA-bd_sf"/>
</dbReference>
<organism evidence="6 7">
    <name type="scientific">[Brevibacterium] flavum</name>
    <dbReference type="NCBI Taxonomy" id="92706"/>
    <lineage>
        <taxon>Bacteria</taxon>
        <taxon>Bacillati</taxon>
        <taxon>Actinomycetota</taxon>
        <taxon>Actinomycetes</taxon>
        <taxon>Mycobacteriales</taxon>
        <taxon>Corynebacteriaceae</taxon>
        <taxon>Corynebacterium</taxon>
    </lineage>
</organism>
<dbReference type="InterPro" id="IPR005471">
    <property type="entry name" value="Tscrpt_reg_IclR_N"/>
</dbReference>
<evidence type="ECO:0000313" key="6">
    <source>
        <dbReference type="EMBL" id="AKF28867.1"/>
    </source>
</evidence>
<dbReference type="InterPro" id="IPR036390">
    <property type="entry name" value="WH_DNA-bd_sf"/>
</dbReference>
<proteinExistence type="predicted"/>
<protein>
    <submittedName>
        <fullName evidence="6">IclR family transcriptional regulator</fullName>
    </submittedName>
</protein>
<dbReference type="InterPro" id="IPR050707">
    <property type="entry name" value="HTH_MetabolicPath_Reg"/>
</dbReference>
<dbReference type="PROSITE" id="PS51078">
    <property type="entry name" value="ICLR_ED"/>
    <property type="match status" value="1"/>
</dbReference>
<evidence type="ECO:0000256" key="2">
    <source>
        <dbReference type="ARBA" id="ARBA00023125"/>
    </source>
</evidence>
<evidence type="ECO:0000259" key="4">
    <source>
        <dbReference type="PROSITE" id="PS51077"/>
    </source>
</evidence>
<name>A0A0F6WRZ4_9CORY</name>
<evidence type="ECO:0000259" key="5">
    <source>
        <dbReference type="PROSITE" id="PS51078"/>
    </source>
</evidence>
<evidence type="ECO:0000313" key="7">
    <source>
        <dbReference type="Proteomes" id="UP000034037"/>
    </source>
</evidence>
<sequence>MEEASANKRGSISALANGLNILEVLSAARGLRGVTEIAAQTQLHKSTVSRVLSTLEEYQLVEQDGASRKFRLGVGLVALAGPLLARMDLPRAGGDLIQAVSEATNESCALVAWTGREGIVVDHVDSPRLVKHITPIGTRIARPRSASVQVFLAEVDQAQRTQLNPDYEQFADEFDATYAEIIKRGYATNDGDTDPEEWSVASPIKDFRGDCVGAVLISVPRFRVTPAMAQDLPKRAVATAEQISRRLGS</sequence>
<dbReference type="PROSITE" id="PS51077">
    <property type="entry name" value="HTH_ICLR"/>
    <property type="match status" value="1"/>
</dbReference>
<dbReference type="InterPro" id="IPR029016">
    <property type="entry name" value="GAF-like_dom_sf"/>
</dbReference>
<dbReference type="Proteomes" id="UP000034037">
    <property type="component" value="Chromosome"/>
</dbReference>
<dbReference type="Pfam" id="PF09339">
    <property type="entry name" value="HTH_IclR"/>
    <property type="match status" value="1"/>
</dbReference>
<dbReference type="AlphaFoldDB" id="A0A0F6WRZ4"/>
<dbReference type="SUPFAM" id="SSF55781">
    <property type="entry name" value="GAF domain-like"/>
    <property type="match status" value="1"/>
</dbReference>
<dbReference type="Gene3D" id="1.10.10.10">
    <property type="entry name" value="Winged helix-like DNA-binding domain superfamily/Winged helix DNA-binding domain"/>
    <property type="match status" value="1"/>
</dbReference>
<keyword evidence="3" id="KW-0804">Transcription</keyword>
<dbReference type="Gene3D" id="3.30.450.40">
    <property type="match status" value="1"/>
</dbReference>
<evidence type="ECO:0000256" key="3">
    <source>
        <dbReference type="ARBA" id="ARBA00023163"/>
    </source>
</evidence>
<evidence type="ECO:0000256" key="1">
    <source>
        <dbReference type="ARBA" id="ARBA00023015"/>
    </source>
</evidence>
<dbReference type="HOGENOM" id="CLU_062618_4_3_11"/>
<dbReference type="Pfam" id="PF01614">
    <property type="entry name" value="IclR_C"/>
    <property type="match status" value="1"/>
</dbReference>
<gene>
    <name evidence="6" type="ORF">YH66_15695</name>
</gene>
<dbReference type="SUPFAM" id="SSF46785">
    <property type="entry name" value="Winged helix' DNA-binding domain"/>
    <property type="match status" value="1"/>
</dbReference>
<keyword evidence="2" id="KW-0238">DNA-binding</keyword>
<dbReference type="GO" id="GO:0003677">
    <property type="term" value="F:DNA binding"/>
    <property type="evidence" value="ECO:0007669"/>
    <property type="project" value="UniProtKB-KW"/>
</dbReference>
<dbReference type="PANTHER" id="PTHR30136">
    <property type="entry name" value="HELIX-TURN-HELIX TRANSCRIPTIONAL REGULATOR, ICLR FAMILY"/>
    <property type="match status" value="1"/>
</dbReference>
<dbReference type="PATRIC" id="fig|92706.3.peg.3305"/>
<dbReference type="InterPro" id="IPR014757">
    <property type="entry name" value="Tscrpt_reg_IclR_C"/>
</dbReference>
<feature type="domain" description="HTH iclR-type" evidence="4">
    <location>
        <begin position="12"/>
        <end position="74"/>
    </location>
</feature>
<dbReference type="RefSeq" id="WP_003860946.1">
    <property type="nucleotide sequence ID" value="NZ_CP011309.1"/>
</dbReference>
<keyword evidence="1" id="KW-0805">Transcription regulation</keyword>
<keyword evidence="7" id="KW-1185">Reference proteome</keyword>
<dbReference type="GO" id="GO:0045892">
    <property type="term" value="P:negative regulation of DNA-templated transcription"/>
    <property type="evidence" value="ECO:0007669"/>
    <property type="project" value="TreeGrafter"/>
</dbReference>
<dbReference type="SMART" id="SM00346">
    <property type="entry name" value="HTH_ICLR"/>
    <property type="match status" value="1"/>
</dbReference>
<reference evidence="6 7" key="1">
    <citation type="submission" date="2015-04" db="EMBL/GenBank/DDBJ databases">
        <title>Complete Genome Sequence of Brevibacterium flavum ATCC 15168.</title>
        <authorList>
            <person name="Ahn J."/>
            <person name="Park G."/>
            <person name="Jeon W."/>
            <person name="Jang Y."/>
            <person name="Jang M."/>
            <person name="Lee H."/>
            <person name="Lee H."/>
        </authorList>
    </citation>
    <scope>NUCLEOTIDE SEQUENCE [LARGE SCALE GENOMIC DNA]</scope>
    <source>
        <strain evidence="6 7">ATCC 15168</strain>
    </source>
</reference>
<feature type="domain" description="IclR-ED" evidence="5">
    <location>
        <begin position="75"/>
        <end position="249"/>
    </location>
</feature>
<dbReference type="GO" id="GO:0003700">
    <property type="term" value="F:DNA-binding transcription factor activity"/>
    <property type="evidence" value="ECO:0007669"/>
    <property type="project" value="TreeGrafter"/>
</dbReference>